<organism evidence="2 3">
    <name type="scientific">Parnassius apollo</name>
    <name type="common">Apollo butterfly</name>
    <name type="synonym">Papilio apollo</name>
    <dbReference type="NCBI Taxonomy" id="110799"/>
    <lineage>
        <taxon>Eukaryota</taxon>
        <taxon>Metazoa</taxon>
        <taxon>Ecdysozoa</taxon>
        <taxon>Arthropoda</taxon>
        <taxon>Hexapoda</taxon>
        <taxon>Insecta</taxon>
        <taxon>Pterygota</taxon>
        <taxon>Neoptera</taxon>
        <taxon>Endopterygota</taxon>
        <taxon>Lepidoptera</taxon>
        <taxon>Glossata</taxon>
        <taxon>Ditrysia</taxon>
        <taxon>Papilionoidea</taxon>
        <taxon>Papilionidae</taxon>
        <taxon>Parnassiinae</taxon>
        <taxon>Parnassini</taxon>
        <taxon>Parnassius</taxon>
        <taxon>Parnassius</taxon>
    </lineage>
</organism>
<sequence>MANVFFKSLRAALPNLRALPTTTLTASLTMSLTGAACPMPVPPSFRGMEAEGQPNGLLPARKPPGLQPPSQLQHARLHEPTPQQPEMGVHIHRRHK</sequence>
<protein>
    <submittedName>
        <fullName evidence="2">(apollo) hypothetical protein</fullName>
    </submittedName>
</protein>
<gene>
    <name evidence="2" type="ORF">PAPOLLO_LOCUS844</name>
</gene>
<evidence type="ECO:0000256" key="1">
    <source>
        <dbReference type="SAM" id="MobiDB-lite"/>
    </source>
</evidence>
<evidence type="ECO:0000313" key="3">
    <source>
        <dbReference type="Proteomes" id="UP000691718"/>
    </source>
</evidence>
<dbReference type="AlphaFoldDB" id="A0A8S3W173"/>
<dbReference type="EMBL" id="CAJQZP010000040">
    <property type="protein sequence ID" value="CAG4934513.1"/>
    <property type="molecule type" value="Genomic_DNA"/>
</dbReference>
<reference evidence="2" key="1">
    <citation type="submission" date="2021-04" db="EMBL/GenBank/DDBJ databases">
        <authorList>
            <person name="Tunstrom K."/>
        </authorList>
    </citation>
    <scope>NUCLEOTIDE SEQUENCE</scope>
</reference>
<keyword evidence="3" id="KW-1185">Reference proteome</keyword>
<accession>A0A8S3W173</accession>
<dbReference type="Proteomes" id="UP000691718">
    <property type="component" value="Unassembled WGS sequence"/>
</dbReference>
<feature type="region of interest" description="Disordered" evidence="1">
    <location>
        <begin position="43"/>
        <end position="96"/>
    </location>
</feature>
<proteinExistence type="predicted"/>
<evidence type="ECO:0000313" key="2">
    <source>
        <dbReference type="EMBL" id="CAG4934513.1"/>
    </source>
</evidence>
<comment type="caution">
    <text evidence="2">The sequence shown here is derived from an EMBL/GenBank/DDBJ whole genome shotgun (WGS) entry which is preliminary data.</text>
</comment>
<name>A0A8S3W173_PARAO</name>